<comment type="caution">
    <text evidence="1">The sequence shown here is derived from an EMBL/GenBank/DDBJ whole genome shotgun (WGS) entry which is preliminary data.</text>
</comment>
<proteinExistence type="predicted"/>
<evidence type="ECO:0000313" key="1">
    <source>
        <dbReference type="EMBL" id="EIW19358.1"/>
    </source>
</evidence>
<keyword evidence="2" id="KW-1185">Reference proteome</keyword>
<dbReference type="Proteomes" id="UP000004324">
    <property type="component" value="Unassembled WGS sequence"/>
</dbReference>
<protein>
    <submittedName>
        <fullName evidence="1">Uncharacterized protein</fullName>
    </submittedName>
</protein>
<gene>
    <name evidence="1" type="ORF">FB4_3068</name>
</gene>
<sequence>MNVKIAVVASGPLIAGEIASIIQSIISESIVIQTYLTCEIKDSSTADIYVCAQTQLKSLSQVVPKEKIVLLDLMPNSKFFISIARIPKNEIVYIFNNHLEYAAILSNYCKNLGITNEFVPIAYREMPQKDVLAQLQKANYIIGVDRFVGEGGLLSPTYSTHLQKDVMIIPATRAASVHSACVLIQCIANKFHRHIADAAEKIKADLQSESPLSEDDLKKLKLEAKHLAISSNQAMDIIQNAVTKSVLNNISSDTALLAPYSNRLDIDQLANQPIDNFLEMIMDSNRTLHLIAKKLASL</sequence>
<dbReference type="EMBL" id="AKVJ01000021">
    <property type="protein sequence ID" value="EIW19358.1"/>
    <property type="molecule type" value="Genomic_DNA"/>
</dbReference>
<dbReference type="PATRIC" id="fig|1149862.3.peg.1628"/>
<dbReference type="OrthoDB" id="1669768at2"/>
<dbReference type="AlphaFoldDB" id="I8RHW0"/>
<evidence type="ECO:0000313" key="2">
    <source>
        <dbReference type="Proteomes" id="UP000004324"/>
    </source>
</evidence>
<name>I8RHW0_9FIRM</name>
<dbReference type="RefSeq" id="WP_007932978.1">
    <property type="nucleotide sequence ID" value="NZ_AKVJ01000021.1"/>
</dbReference>
<organism evidence="1 2">
    <name type="scientific">Pelosinus fermentans B4</name>
    <dbReference type="NCBI Taxonomy" id="1149862"/>
    <lineage>
        <taxon>Bacteria</taxon>
        <taxon>Bacillati</taxon>
        <taxon>Bacillota</taxon>
        <taxon>Negativicutes</taxon>
        <taxon>Selenomonadales</taxon>
        <taxon>Sporomusaceae</taxon>
        <taxon>Pelosinus</taxon>
    </lineage>
</organism>
<accession>I8RHW0</accession>
<reference evidence="1 2" key="1">
    <citation type="journal article" date="2012" name="J. Bacteriol.">
        <title>Draft Genome Sequences for Two Metal-Reducing Pelosinus fermentans Strains Isolated from a Cr(VI)-Contaminated Site and for Type Strain R7.</title>
        <authorList>
            <person name="Brown S.D."/>
            <person name="Podar M."/>
            <person name="Klingeman D.M."/>
            <person name="Johnson C.M."/>
            <person name="Yang Z.K."/>
            <person name="Utturkar S.M."/>
            <person name="Land M.L."/>
            <person name="Mosher J.J."/>
            <person name="Hurt R.A.Jr."/>
            <person name="Phelps T.J."/>
            <person name="Palumbo A.V."/>
            <person name="Arkin A.P."/>
            <person name="Hazen T.C."/>
            <person name="Elias D.A."/>
        </authorList>
    </citation>
    <scope>NUCLEOTIDE SEQUENCE [LARGE SCALE GENOMIC DNA]</scope>
    <source>
        <strain evidence="1 2">B4</strain>
    </source>
</reference>